<feature type="compositionally biased region" description="Basic and acidic residues" evidence="3">
    <location>
        <begin position="122"/>
        <end position="132"/>
    </location>
</feature>
<organism evidence="4 5">
    <name type="scientific">Serendipita vermifera MAFF 305830</name>
    <dbReference type="NCBI Taxonomy" id="933852"/>
    <lineage>
        <taxon>Eukaryota</taxon>
        <taxon>Fungi</taxon>
        <taxon>Dikarya</taxon>
        <taxon>Basidiomycota</taxon>
        <taxon>Agaricomycotina</taxon>
        <taxon>Agaricomycetes</taxon>
        <taxon>Sebacinales</taxon>
        <taxon>Serendipitaceae</taxon>
        <taxon>Serendipita</taxon>
    </lineage>
</organism>
<sequence>MQPPTPHREPSPVASSSGGGQPPWKSPPVKSSASRSRSPKDSSSYPRDARSYSPQTGTPVHSGSTTAQTLATEFTLQIGSYPPKRSESPIPPPSPTSQTTPPRSPVVSPRPRNLLLGSISPVRDRSPARRVDSPLAQSISPQPGFIAESGNGILSPRLSPNPSPMASPGTEIPNPLSPRSLSRNLLARVDQMEYSADVFNNGGEVDYFNVGSSESTPTGSSPLPSTDIQSGSEPTLVDSPAIAGPSDQEQGDEDQDYVMLENEAGMDEDQQQAMFLDDEGLTALEKIYLFSRSTFSFHRSYISKQLPFLIRDVPPTEAVDYVCPLLNGLGTDPEESVKEVFVQELVPIIWWFFTQCQLYDHQQPEPPPVDGVTFLPADAFTPLIGSLLLSANPRVGDGARLAIVDLINRLQVPETISVDDRFCEPSPSVTFGDAEKTIIMNEIMNGVVLGMGRLDSEFQEGGAVQDVDAAYGNREGPRSGAPSPEDMAAAFDNKAEQSSSSSPEQFIYSPQANENTSQPFRPKLKADDQGFDGDFGYTPHQNGDDDGWISSMPQTPDEQLAQLGSTLESQELGTIEEEPAANDTGDEATVGRVASMSVVAAIAANATMPLNMQEVFVQEVWRVGSDSVYWVRREASFAIGALAKVVPIEMVEIYLLPLYKALVEDEQWHVRHSILFALPGILARVDAAQRRSLTVPSLVHLSRDPSDPVRSGLLEVLGEVIYTFRDDPNGPPLELLQLFIQDCDWSEEDPRLSPAPSNPFLSHVDWFSDPERPIICAFNFPAVILTVGARRWSEVRKYYLHLAKFPTAKVLRTLAASLGEVATIIGSANAEADLIPIFQSSLRSNEPEVRSKIIEALPKFVGTLSEPKRESIIAELSEVWLELGGWREREELAHLLGQLVSLSGKRVGSVIDIMSKALRDEVAAVREAAISSVPAYLKALRGSPAHEPAMEDILNLSVNDKYRQRVTFVACALSMSLAAQNPAELEALTIWNSVAMLAQDPIVDIRIGVARLVANSIERLYPKRRRRWKLMTTLLGLLGTDEEPQVRSFVSFLMDNTDLSTPQGSSYNESGFAIFSKPPRSTDHRPIDKKPSIENQIDAITAAVADKMDLDQPKLSVPTVTTSEPPGDTSSSTQGPTVVPSSPSSTSHIFPLRPPLVNVDSTETVGSGTSRGEESQASPRPNEDDSPRQRSGKSRRKNLMTLSDLPQGIELTEAYQAGLLNAARLTPSPGSERRISFDALSSHSDGSDSSGRMDTIPLPRRRSLHRMPSDVSVASG</sequence>
<dbReference type="Gene3D" id="1.25.10.10">
    <property type="entry name" value="Leucine-rich Repeat Variant"/>
    <property type="match status" value="1"/>
</dbReference>
<feature type="compositionally biased region" description="Basic and acidic residues" evidence="3">
    <location>
        <begin position="1080"/>
        <end position="1092"/>
    </location>
</feature>
<evidence type="ECO:0000256" key="3">
    <source>
        <dbReference type="SAM" id="MobiDB-lite"/>
    </source>
</evidence>
<keyword evidence="5" id="KW-1185">Reference proteome</keyword>
<dbReference type="InterPro" id="IPR011989">
    <property type="entry name" value="ARM-like"/>
</dbReference>
<reference evidence="5" key="2">
    <citation type="submission" date="2015-01" db="EMBL/GenBank/DDBJ databases">
        <title>Evolutionary Origins and Diversification of the Mycorrhizal Mutualists.</title>
        <authorList>
            <consortium name="DOE Joint Genome Institute"/>
            <consortium name="Mycorrhizal Genomics Consortium"/>
            <person name="Kohler A."/>
            <person name="Kuo A."/>
            <person name="Nagy L.G."/>
            <person name="Floudas D."/>
            <person name="Copeland A."/>
            <person name="Barry K.W."/>
            <person name="Cichocki N."/>
            <person name="Veneault-Fourrey C."/>
            <person name="LaButti K."/>
            <person name="Lindquist E.A."/>
            <person name="Lipzen A."/>
            <person name="Lundell T."/>
            <person name="Morin E."/>
            <person name="Murat C."/>
            <person name="Riley R."/>
            <person name="Ohm R."/>
            <person name="Sun H."/>
            <person name="Tunlid A."/>
            <person name="Henrissat B."/>
            <person name="Grigoriev I.V."/>
            <person name="Hibbett D.S."/>
            <person name="Martin F."/>
        </authorList>
    </citation>
    <scope>NUCLEOTIDE SEQUENCE [LARGE SCALE GENOMIC DNA]</scope>
    <source>
        <strain evidence="5">MAFF 305830</strain>
    </source>
</reference>
<accession>A0A0C3BRZ8</accession>
<dbReference type="PANTHER" id="PTHR10648">
    <property type="entry name" value="SERINE/THREONINE-PROTEIN PHOSPHATASE PP2A 65 KDA REGULATORY SUBUNIT"/>
    <property type="match status" value="1"/>
</dbReference>
<dbReference type="AlphaFoldDB" id="A0A0C3BRZ8"/>
<dbReference type="SUPFAM" id="SSF48371">
    <property type="entry name" value="ARM repeat"/>
    <property type="match status" value="1"/>
</dbReference>
<dbReference type="STRING" id="933852.A0A0C3BRZ8"/>
<evidence type="ECO:0000256" key="1">
    <source>
        <dbReference type="ARBA" id="ARBA00022737"/>
    </source>
</evidence>
<feature type="compositionally biased region" description="Basic and acidic residues" evidence="3">
    <location>
        <begin position="1"/>
        <end position="10"/>
    </location>
</feature>
<evidence type="ECO:0008006" key="6">
    <source>
        <dbReference type="Google" id="ProtNLM"/>
    </source>
</evidence>
<feature type="compositionally biased region" description="Low complexity" evidence="3">
    <location>
        <begin position="212"/>
        <end position="226"/>
    </location>
</feature>
<dbReference type="EMBL" id="KN824277">
    <property type="protein sequence ID" value="KIM34151.1"/>
    <property type="molecule type" value="Genomic_DNA"/>
</dbReference>
<dbReference type="PANTHER" id="PTHR10648:SF1">
    <property type="entry name" value="SERINE_THREONINE-PROTEIN PHOSPHATASE 4 REGULATORY SUBUNIT 1"/>
    <property type="match status" value="1"/>
</dbReference>
<dbReference type="InterPro" id="IPR016024">
    <property type="entry name" value="ARM-type_fold"/>
</dbReference>
<dbReference type="OrthoDB" id="340346at2759"/>
<dbReference type="PROSITE" id="PS50077">
    <property type="entry name" value="HEAT_REPEAT"/>
    <property type="match status" value="2"/>
</dbReference>
<dbReference type="GO" id="GO:0005737">
    <property type="term" value="C:cytoplasm"/>
    <property type="evidence" value="ECO:0007669"/>
    <property type="project" value="TreeGrafter"/>
</dbReference>
<feature type="compositionally biased region" description="Polar residues" evidence="3">
    <location>
        <begin position="52"/>
        <end position="78"/>
    </location>
</feature>
<gene>
    <name evidence="4" type="ORF">M408DRAFT_59655</name>
</gene>
<proteinExistence type="predicted"/>
<reference evidence="4 5" key="1">
    <citation type="submission" date="2014-04" db="EMBL/GenBank/DDBJ databases">
        <authorList>
            <consortium name="DOE Joint Genome Institute"/>
            <person name="Kuo A."/>
            <person name="Zuccaro A."/>
            <person name="Kohler A."/>
            <person name="Nagy L.G."/>
            <person name="Floudas D."/>
            <person name="Copeland A."/>
            <person name="Barry K.W."/>
            <person name="Cichocki N."/>
            <person name="Veneault-Fourrey C."/>
            <person name="LaButti K."/>
            <person name="Lindquist E.A."/>
            <person name="Lipzen A."/>
            <person name="Lundell T."/>
            <person name="Morin E."/>
            <person name="Murat C."/>
            <person name="Sun H."/>
            <person name="Tunlid A."/>
            <person name="Henrissat B."/>
            <person name="Grigoriev I.V."/>
            <person name="Hibbett D.S."/>
            <person name="Martin F."/>
            <person name="Nordberg H.P."/>
            <person name="Cantor M.N."/>
            <person name="Hua S.X."/>
        </authorList>
    </citation>
    <scope>NUCLEOTIDE SEQUENCE [LARGE SCALE GENOMIC DNA]</scope>
    <source>
        <strain evidence="4 5">MAFF 305830</strain>
    </source>
</reference>
<feature type="region of interest" description="Disordered" evidence="3">
    <location>
        <begin position="1062"/>
        <end position="1093"/>
    </location>
</feature>
<feature type="repeat" description="HEAT" evidence="2">
    <location>
        <begin position="655"/>
        <end position="693"/>
    </location>
</feature>
<feature type="compositionally biased region" description="Polar residues" evidence="3">
    <location>
        <begin position="1159"/>
        <end position="1179"/>
    </location>
</feature>
<feature type="compositionally biased region" description="Low complexity" evidence="3">
    <location>
        <begin position="27"/>
        <end position="46"/>
    </location>
</feature>
<dbReference type="InterPro" id="IPR021133">
    <property type="entry name" value="HEAT_type_2"/>
</dbReference>
<keyword evidence="1" id="KW-0677">Repeat</keyword>
<feature type="compositionally biased region" description="Low complexity" evidence="3">
    <location>
        <begin position="96"/>
        <end position="112"/>
    </location>
</feature>
<name>A0A0C3BRZ8_SERVB</name>
<dbReference type="HOGENOM" id="CLU_006095_0_0_1"/>
<protein>
    <recommendedName>
        <fullName evidence="6">TOG domain-containing protein</fullName>
    </recommendedName>
</protein>
<dbReference type="Proteomes" id="UP000054097">
    <property type="component" value="Unassembled WGS sequence"/>
</dbReference>
<feature type="region of interest" description="Disordered" evidence="3">
    <location>
        <begin position="1224"/>
        <end position="1276"/>
    </location>
</feature>
<evidence type="ECO:0000256" key="2">
    <source>
        <dbReference type="PROSITE-ProRule" id="PRU00103"/>
    </source>
</evidence>
<evidence type="ECO:0000313" key="4">
    <source>
        <dbReference type="EMBL" id="KIM34151.1"/>
    </source>
</evidence>
<feature type="region of interest" description="Disordered" evidence="3">
    <location>
        <begin position="209"/>
        <end position="253"/>
    </location>
</feature>
<feature type="region of interest" description="Disordered" evidence="3">
    <location>
        <begin position="512"/>
        <end position="544"/>
    </location>
</feature>
<feature type="compositionally biased region" description="Low complexity" evidence="3">
    <location>
        <begin position="1129"/>
        <end position="1147"/>
    </location>
</feature>
<feature type="repeat" description="HEAT" evidence="2">
    <location>
        <begin position="834"/>
        <end position="871"/>
    </location>
</feature>
<dbReference type="GO" id="GO:0019888">
    <property type="term" value="F:protein phosphatase regulator activity"/>
    <property type="evidence" value="ECO:0007669"/>
    <property type="project" value="TreeGrafter"/>
</dbReference>
<feature type="region of interest" description="Disordered" evidence="3">
    <location>
        <begin position="1116"/>
        <end position="1204"/>
    </location>
</feature>
<dbReference type="InterPro" id="IPR051023">
    <property type="entry name" value="PP2A_Regulatory_Subunit_A"/>
</dbReference>
<feature type="compositionally biased region" description="Low complexity" evidence="3">
    <location>
        <begin position="1241"/>
        <end position="1250"/>
    </location>
</feature>
<evidence type="ECO:0000313" key="5">
    <source>
        <dbReference type="Proteomes" id="UP000054097"/>
    </source>
</evidence>
<feature type="region of interest" description="Disordered" evidence="3">
    <location>
        <begin position="1"/>
        <end position="179"/>
    </location>
</feature>